<dbReference type="PROSITE" id="PS51462">
    <property type="entry name" value="NUDIX"/>
    <property type="match status" value="1"/>
</dbReference>
<dbReference type="InterPro" id="IPR015797">
    <property type="entry name" value="NUDIX_hydrolase-like_dom_sf"/>
</dbReference>
<sequence>MGGPLWAKKDTSAWSIPKGEYDPAEEQPQEAARREFAEELGLPVPDGDWIHLDEVEYGSGRGKKQLTVWAVEADLDPTLIVPGTFEMEWPPRSGRTAEFPEIDRVDWFDLTTAEDKLTKGQRPYLSRLRTHLA</sequence>
<dbReference type="SUPFAM" id="SSF55811">
    <property type="entry name" value="Nudix"/>
    <property type="match status" value="1"/>
</dbReference>
<dbReference type="PANTHER" id="PTHR21340:SF7">
    <property type="entry name" value="NUDIX HYDROLASE DOMAIN-CONTAINING PROTEIN"/>
    <property type="match status" value="1"/>
</dbReference>
<dbReference type="AlphaFoldDB" id="A0ABC8B390"/>
<reference evidence="3 4" key="1">
    <citation type="submission" date="2016-10" db="EMBL/GenBank/DDBJ databases">
        <title>Genome sequence of Nocardia seriolae strain EM150506, isolated from Anguila japonica.</title>
        <authorList>
            <person name="Han H.-J."/>
        </authorList>
    </citation>
    <scope>NUCLEOTIDE SEQUENCE [LARGE SCALE GENOMIC DNA]</scope>
    <source>
        <strain evidence="3 4">EM150506</strain>
    </source>
</reference>
<dbReference type="InterPro" id="IPR051325">
    <property type="entry name" value="Nudix_hydrolase_domain"/>
</dbReference>
<dbReference type="PANTHER" id="PTHR21340">
    <property type="entry name" value="DIADENOSINE 5,5-P1,P4-TETRAPHOSPHATE PYROPHOSPHOHYDROLASE MUTT"/>
    <property type="match status" value="1"/>
</dbReference>
<feature type="region of interest" description="Disordered" evidence="1">
    <location>
        <begin position="1"/>
        <end position="34"/>
    </location>
</feature>
<dbReference type="InterPro" id="IPR000086">
    <property type="entry name" value="NUDIX_hydrolase_dom"/>
</dbReference>
<protein>
    <recommendedName>
        <fullName evidence="2">Nudix hydrolase domain-containing protein</fullName>
    </recommendedName>
</protein>
<evidence type="ECO:0000313" key="3">
    <source>
        <dbReference type="EMBL" id="APB00922.1"/>
    </source>
</evidence>
<dbReference type="EMBL" id="CP017839">
    <property type="protein sequence ID" value="APB00922.1"/>
    <property type="molecule type" value="Genomic_DNA"/>
</dbReference>
<dbReference type="Gene3D" id="3.90.79.10">
    <property type="entry name" value="Nucleoside Triphosphate Pyrophosphohydrolase"/>
    <property type="match status" value="1"/>
</dbReference>
<feature type="domain" description="Nudix hydrolase" evidence="2">
    <location>
        <begin position="1"/>
        <end position="130"/>
    </location>
</feature>
<gene>
    <name evidence="3" type="ORF">NS506_06891</name>
</gene>
<organism evidence="3 4">
    <name type="scientific">Nocardia seriolae</name>
    <dbReference type="NCBI Taxonomy" id="37332"/>
    <lineage>
        <taxon>Bacteria</taxon>
        <taxon>Bacillati</taxon>
        <taxon>Actinomycetota</taxon>
        <taxon>Actinomycetes</taxon>
        <taxon>Mycobacteriales</taxon>
        <taxon>Nocardiaceae</taxon>
        <taxon>Nocardia</taxon>
    </lineage>
</organism>
<accession>A0ABC8B390</accession>
<evidence type="ECO:0000313" key="4">
    <source>
        <dbReference type="Proteomes" id="UP000180166"/>
    </source>
</evidence>
<dbReference type="KEGG" id="nsr:NS506_06891"/>
<dbReference type="Proteomes" id="UP000180166">
    <property type="component" value="Chromosome"/>
</dbReference>
<dbReference type="Pfam" id="PF00293">
    <property type="entry name" value="NUDIX"/>
    <property type="match status" value="1"/>
</dbReference>
<evidence type="ECO:0000259" key="2">
    <source>
        <dbReference type="PROSITE" id="PS51462"/>
    </source>
</evidence>
<evidence type="ECO:0000256" key="1">
    <source>
        <dbReference type="SAM" id="MobiDB-lite"/>
    </source>
</evidence>
<name>A0ABC8B390_9NOCA</name>
<proteinExistence type="predicted"/>